<organism evidence="2 3">
    <name type="scientific">Peronospora matthiolae</name>
    <dbReference type="NCBI Taxonomy" id="2874970"/>
    <lineage>
        <taxon>Eukaryota</taxon>
        <taxon>Sar</taxon>
        <taxon>Stramenopiles</taxon>
        <taxon>Oomycota</taxon>
        <taxon>Peronosporomycetes</taxon>
        <taxon>Peronosporales</taxon>
        <taxon>Peronosporaceae</taxon>
        <taxon>Peronospora</taxon>
    </lineage>
</organism>
<dbReference type="EMBL" id="CAKLBY020000188">
    <property type="protein sequence ID" value="CAK7932171.1"/>
    <property type="molecule type" value="Genomic_DNA"/>
</dbReference>
<sequence>MDHLLNQQQQQQPNASFPDDTSTPDDHVVIKNETLKATPDPLCVSASPTLPNLTSRLLHSVVSPNSSAASLGLQMLSSSAAAPPARLTVPASSPPRLPPISLLTAAAATLQQPVQCYPPAIDPPYHLRPLLVTPLAYAAPAVPASTLPSLPQSSTDRPQLDDRLCRYRNKKCGYPRAIKRNGERHNLCEHHRAKANQNQRKLESKRRVKKRMVADRVGKEKKMVVSPEFKLTLKLAVAECAIDLIMERLDVVALSEVHIAKIREL</sequence>
<feature type="region of interest" description="Disordered" evidence="1">
    <location>
        <begin position="1"/>
        <end position="26"/>
    </location>
</feature>
<evidence type="ECO:0000313" key="2">
    <source>
        <dbReference type="EMBL" id="CAK7932171.1"/>
    </source>
</evidence>
<dbReference type="Proteomes" id="UP001162060">
    <property type="component" value="Unassembled WGS sequence"/>
</dbReference>
<protein>
    <submittedName>
        <fullName evidence="2">Uncharacterized protein</fullName>
    </submittedName>
</protein>
<name>A0AAV1UD80_9STRA</name>
<gene>
    <name evidence="2" type="ORF">PM001_LOCUS17321</name>
</gene>
<accession>A0AAV1UD80</accession>
<comment type="caution">
    <text evidence="2">The sequence shown here is derived from an EMBL/GenBank/DDBJ whole genome shotgun (WGS) entry which is preliminary data.</text>
</comment>
<reference evidence="2" key="1">
    <citation type="submission" date="2024-01" db="EMBL/GenBank/DDBJ databases">
        <authorList>
            <person name="Webb A."/>
        </authorList>
    </citation>
    <scope>NUCLEOTIDE SEQUENCE</scope>
    <source>
        <strain evidence="2">Pm1</strain>
    </source>
</reference>
<evidence type="ECO:0000313" key="3">
    <source>
        <dbReference type="Proteomes" id="UP001162060"/>
    </source>
</evidence>
<dbReference type="AlphaFoldDB" id="A0AAV1UD80"/>
<evidence type="ECO:0000256" key="1">
    <source>
        <dbReference type="SAM" id="MobiDB-lite"/>
    </source>
</evidence>
<proteinExistence type="predicted"/>